<evidence type="ECO:0000313" key="3">
    <source>
        <dbReference type="EMBL" id="QNP50913.1"/>
    </source>
</evidence>
<evidence type="ECO:0000256" key="2">
    <source>
        <dbReference type="SAM" id="SignalP"/>
    </source>
</evidence>
<accession>A0A7H0GRJ7</accession>
<dbReference type="EMBL" id="CP060784">
    <property type="protein sequence ID" value="QNP50913.1"/>
    <property type="molecule type" value="Genomic_DNA"/>
</dbReference>
<evidence type="ECO:0000313" key="4">
    <source>
        <dbReference type="Proteomes" id="UP000516093"/>
    </source>
</evidence>
<reference evidence="3 4" key="1">
    <citation type="submission" date="2020-08" db="EMBL/GenBank/DDBJ databases">
        <title>Genome sequence of Hymenobacter qilianensis JCM 19763T.</title>
        <authorList>
            <person name="Hyun D.-W."/>
            <person name="Bae J.-W."/>
        </authorList>
    </citation>
    <scope>NUCLEOTIDE SEQUENCE [LARGE SCALE GENOMIC DNA]</scope>
    <source>
        <strain evidence="3 4">JCM 19763</strain>
    </source>
</reference>
<feature type="chain" id="PRO_5029002000" description="Secreted protein" evidence="2">
    <location>
        <begin position="26"/>
        <end position="72"/>
    </location>
</feature>
<protein>
    <recommendedName>
        <fullName evidence="5">Secreted protein</fullName>
    </recommendedName>
</protein>
<sequence length="72" mass="7900">MHIVSLIFSWIVLPAALLIQTTSCTQPPTESRFPLETEQRLSASRDTSGYQIKPPSTPMASASTIWAARLPT</sequence>
<keyword evidence="4" id="KW-1185">Reference proteome</keyword>
<dbReference type="RefSeq" id="WP_187731221.1">
    <property type="nucleotide sequence ID" value="NZ_CP060784.1"/>
</dbReference>
<proteinExistence type="predicted"/>
<feature type="region of interest" description="Disordered" evidence="1">
    <location>
        <begin position="25"/>
        <end position="58"/>
    </location>
</feature>
<evidence type="ECO:0000256" key="1">
    <source>
        <dbReference type="SAM" id="MobiDB-lite"/>
    </source>
</evidence>
<evidence type="ECO:0008006" key="5">
    <source>
        <dbReference type="Google" id="ProtNLM"/>
    </source>
</evidence>
<feature type="signal peptide" evidence="2">
    <location>
        <begin position="1"/>
        <end position="25"/>
    </location>
</feature>
<name>A0A7H0GRJ7_9BACT</name>
<dbReference type="Proteomes" id="UP000516093">
    <property type="component" value="Chromosome"/>
</dbReference>
<gene>
    <name evidence="3" type="ORF">H9L05_12150</name>
</gene>
<dbReference type="KEGG" id="hqi:H9L05_12150"/>
<keyword evidence="2" id="KW-0732">Signal</keyword>
<feature type="compositionally biased region" description="Polar residues" evidence="1">
    <location>
        <begin position="40"/>
        <end position="50"/>
    </location>
</feature>
<organism evidence="3 4">
    <name type="scientific">Hymenobacter qilianensis</name>
    <dbReference type="NCBI Taxonomy" id="1385715"/>
    <lineage>
        <taxon>Bacteria</taxon>
        <taxon>Pseudomonadati</taxon>
        <taxon>Bacteroidota</taxon>
        <taxon>Cytophagia</taxon>
        <taxon>Cytophagales</taxon>
        <taxon>Hymenobacteraceae</taxon>
        <taxon>Hymenobacter</taxon>
    </lineage>
</organism>
<dbReference type="AlphaFoldDB" id="A0A7H0GRJ7"/>